<evidence type="ECO:0000313" key="12">
    <source>
        <dbReference type="EMBL" id="HHE31319.1"/>
    </source>
</evidence>
<dbReference type="InterPro" id="IPR036046">
    <property type="entry name" value="Acylphosphatase-like_dom_sf"/>
</dbReference>
<reference evidence="12" key="1">
    <citation type="journal article" date="2020" name="mSystems">
        <title>Genome- and Community-Level Interaction Insights into Carbon Utilization and Element Cycling Functions of Hydrothermarchaeota in Hydrothermal Sediment.</title>
        <authorList>
            <person name="Zhou Z."/>
            <person name="Liu Y."/>
            <person name="Xu W."/>
            <person name="Pan J."/>
            <person name="Luo Z.H."/>
            <person name="Li M."/>
        </authorList>
    </citation>
    <scope>NUCLEOTIDE SEQUENCE [LARGE SCALE GENOMIC DNA]</scope>
    <source>
        <strain evidence="12">HyVt-633</strain>
    </source>
</reference>
<comment type="caution">
    <text evidence="12">The sequence shown here is derived from an EMBL/GenBank/DDBJ whole genome shotgun (WGS) entry which is preliminary data.</text>
</comment>
<comment type="catalytic activity">
    <reaction evidence="7">
        <text>C-terminal L-cysteinyl-[HypE protein] + carbamoyl phosphate + ATP + H2O = C-terminal S-carboxamide-L-cysteinyl-[HypE protein] + AMP + phosphate + diphosphate + H(+)</text>
        <dbReference type="Rhea" id="RHEA:55636"/>
        <dbReference type="Rhea" id="RHEA-COMP:14247"/>
        <dbReference type="Rhea" id="RHEA-COMP:14392"/>
        <dbReference type="ChEBI" id="CHEBI:15377"/>
        <dbReference type="ChEBI" id="CHEBI:15378"/>
        <dbReference type="ChEBI" id="CHEBI:30616"/>
        <dbReference type="ChEBI" id="CHEBI:33019"/>
        <dbReference type="ChEBI" id="CHEBI:43474"/>
        <dbReference type="ChEBI" id="CHEBI:58228"/>
        <dbReference type="ChEBI" id="CHEBI:76913"/>
        <dbReference type="ChEBI" id="CHEBI:139126"/>
        <dbReference type="ChEBI" id="CHEBI:456215"/>
    </reaction>
</comment>
<comment type="pathway">
    <text evidence="1">Protein modification; [NiFe] hydrogenase maturation.</text>
</comment>
<dbReference type="NCBIfam" id="TIGR00143">
    <property type="entry name" value="hypF"/>
    <property type="match status" value="1"/>
</dbReference>
<evidence type="ECO:0000256" key="5">
    <source>
        <dbReference type="ARBA" id="ARBA00022771"/>
    </source>
</evidence>
<dbReference type="GO" id="GO:0016743">
    <property type="term" value="F:carboxyl- or carbamoyltransferase activity"/>
    <property type="evidence" value="ECO:0007669"/>
    <property type="project" value="InterPro"/>
</dbReference>
<dbReference type="EMBL" id="DRSQ01000032">
    <property type="protein sequence ID" value="HHE31319.1"/>
    <property type="molecule type" value="Genomic_DNA"/>
</dbReference>
<dbReference type="Gene3D" id="3.90.870.40">
    <property type="match status" value="1"/>
</dbReference>
<evidence type="ECO:0000256" key="4">
    <source>
        <dbReference type="ARBA" id="ARBA00022723"/>
    </source>
</evidence>
<dbReference type="PANTHER" id="PTHR42959:SF1">
    <property type="entry name" value="CARBAMOYLTRANSFERASE HYPF"/>
    <property type="match status" value="1"/>
</dbReference>
<organism evidence="12">
    <name type="scientific">Chlorobaculum parvum</name>
    <dbReference type="NCBI Taxonomy" id="274539"/>
    <lineage>
        <taxon>Bacteria</taxon>
        <taxon>Pseudomonadati</taxon>
        <taxon>Chlorobiota</taxon>
        <taxon>Chlorobiia</taxon>
        <taxon>Chlorobiales</taxon>
        <taxon>Chlorobiaceae</taxon>
        <taxon>Chlorobaculum</taxon>
    </lineage>
</organism>
<dbReference type="Pfam" id="PF17788">
    <property type="entry name" value="HypF_C"/>
    <property type="match status" value="1"/>
</dbReference>
<dbReference type="InterPro" id="IPR006070">
    <property type="entry name" value="Sua5-like_dom"/>
</dbReference>
<keyword evidence="4" id="KW-0479">Metal-binding</keyword>
<comment type="similarity">
    <text evidence="2">Belongs to the carbamoyltransferase HypF family.</text>
</comment>
<dbReference type="InterPro" id="IPR017968">
    <property type="entry name" value="Acylphosphatase_CS"/>
</dbReference>
<dbReference type="Pfam" id="PF22521">
    <property type="entry name" value="HypF_C_2"/>
    <property type="match status" value="1"/>
</dbReference>
<dbReference type="PANTHER" id="PTHR42959">
    <property type="entry name" value="CARBAMOYLTRANSFERASE"/>
    <property type="match status" value="1"/>
</dbReference>
<dbReference type="SUPFAM" id="SSF54975">
    <property type="entry name" value="Acylphosphatase/BLUF domain-like"/>
    <property type="match status" value="1"/>
</dbReference>
<evidence type="ECO:0000259" key="10">
    <source>
        <dbReference type="PROSITE" id="PS51160"/>
    </source>
</evidence>
<dbReference type="UniPathway" id="UPA00335"/>
<evidence type="ECO:0000256" key="9">
    <source>
        <dbReference type="SAM" id="MobiDB-lite"/>
    </source>
</evidence>
<keyword evidence="3" id="KW-0436">Ligase</keyword>
<dbReference type="InterPro" id="IPR051060">
    <property type="entry name" value="Carbamoyltrans_HypF-like"/>
</dbReference>
<dbReference type="InterPro" id="IPR043129">
    <property type="entry name" value="ATPase_NBD"/>
</dbReference>
<dbReference type="GO" id="GO:0008270">
    <property type="term" value="F:zinc ion binding"/>
    <property type="evidence" value="ECO:0007669"/>
    <property type="project" value="UniProtKB-KW"/>
</dbReference>
<comment type="catalytic activity">
    <reaction evidence="8">
        <text>an acyl phosphate + H2O = a carboxylate + phosphate + H(+)</text>
        <dbReference type="Rhea" id="RHEA:14965"/>
        <dbReference type="ChEBI" id="CHEBI:15377"/>
        <dbReference type="ChEBI" id="CHEBI:15378"/>
        <dbReference type="ChEBI" id="CHEBI:29067"/>
        <dbReference type="ChEBI" id="CHEBI:43474"/>
        <dbReference type="ChEBI" id="CHEBI:59918"/>
        <dbReference type="EC" id="3.6.1.7"/>
    </reaction>
</comment>
<evidence type="ECO:0000256" key="6">
    <source>
        <dbReference type="ARBA" id="ARBA00022833"/>
    </source>
</evidence>
<evidence type="ECO:0000256" key="8">
    <source>
        <dbReference type="PROSITE-ProRule" id="PRU00520"/>
    </source>
</evidence>
<dbReference type="GO" id="GO:0003998">
    <property type="term" value="F:acylphosphatase activity"/>
    <property type="evidence" value="ECO:0007669"/>
    <property type="project" value="UniProtKB-EC"/>
</dbReference>
<feature type="active site" evidence="8">
    <location>
        <position position="63"/>
    </location>
</feature>
<proteinExistence type="inferred from homology"/>
<dbReference type="PROSITE" id="PS51163">
    <property type="entry name" value="YRDC"/>
    <property type="match status" value="1"/>
</dbReference>
<dbReference type="PIRSF" id="PIRSF006256">
    <property type="entry name" value="CMPcnvr_hdrg_mat"/>
    <property type="match status" value="1"/>
</dbReference>
<dbReference type="Gene3D" id="3.30.420.40">
    <property type="match status" value="1"/>
</dbReference>
<protein>
    <recommendedName>
        <fullName evidence="8">acylphosphatase</fullName>
        <ecNumber evidence="8">3.6.1.7</ecNumber>
    </recommendedName>
</protein>
<dbReference type="InterPro" id="IPR055128">
    <property type="entry name" value="HypF_C_2"/>
</dbReference>
<dbReference type="InterPro" id="IPR017945">
    <property type="entry name" value="DHBP_synth_RibB-like_a/b_dom"/>
</dbReference>
<gene>
    <name evidence="12" type="primary">hypF</name>
    <name evidence="12" type="ORF">ENL07_01425</name>
</gene>
<accession>A0A7C5HB15</accession>
<feature type="region of interest" description="Disordered" evidence="9">
    <location>
        <begin position="1"/>
        <end position="21"/>
    </location>
</feature>
<dbReference type="PROSITE" id="PS51160">
    <property type="entry name" value="ACYLPHOSPHATASE_3"/>
    <property type="match status" value="1"/>
</dbReference>
<feature type="active site" evidence="8">
    <location>
        <position position="81"/>
    </location>
</feature>
<dbReference type="GO" id="GO:0016874">
    <property type="term" value="F:ligase activity"/>
    <property type="evidence" value="ECO:0007669"/>
    <property type="project" value="UniProtKB-KW"/>
</dbReference>
<dbReference type="EC" id="3.6.1.7" evidence="8"/>
<dbReference type="AlphaFoldDB" id="A0A7C5HB15"/>
<dbReference type="Pfam" id="PF00708">
    <property type="entry name" value="Acylphosphatase"/>
    <property type="match status" value="1"/>
</dbReference>
<feature type="domain" description="YrdC-like" evidence="11">
    <location>
        <begin position="302"/>
        <end position="487"/>
    </location>
</feature>
<evidence type="ECO:0000256" key="3">
    <source>
        <dbReference type="ARBA" id="ARBA00022598"/>
    </source>
</evidence>
<dbReference type="Gene3D" id="3.90.870.50">
    <property type="match status" value="1"/>
</dbReference>
<keyword evidence="6" id="KW-0862">Zinc</keyword>
<dbReference type="Proteomes" id="UP000886058">
    <property type="component" value="Unassembled WGS sequence"/>
</dbReference>
<keyword evidence="8" id="KW-0378">Hydrolase</keyword>
<dbReference type="InterPro" id="IPR011125">
    <property type="entry name" value="Znf_HypF"/>
</dbReference>
<sequence>MPRVRHAGQSSPRMDRAVGANRRGVRRVDRVAERQPCGALSGWPQCERRRIEVRGIVQGVGFRPFVWRLAGRLALAGFVRNASSGVLIEVEGESDSLDRFEIALRDEAPLLARIDSIDRNVIPLVAKPGFIISKSSGGDAMQTLISPDIATCPACLADIADSAGRRYRYAFTNCTDCGPRYTIVEAVPYDRPFTTMKGFALCADCQREYRDPADRRFHAQPNACPVCGPKLELRDANGQRIDVCRTSRKQFYPKVLRPDSPLLRSERSNLLRKLSTMDCRVASLLAMTTEVMIASDCPEKIGDEITVAGELLAGGKILAIKGIGGFHLAVDASNEGAVRRLRERKGREQKPLAVMVCDLVAARALCEIGSEEEAALASPQAPIVLLRKCPYMPLASSIAPGNDRLGVMLPYSPLHWLLLREGPEVLVMTSANFSEEPLVADNAEALERLAGIADAFLMHDRPIARRCDDSVVMSMAGAVRLIRRSRGYAPAPIRLAESGPSVLGTGGELKNALCLVKGGEAFMSQHIGDMKNYEAYRHFDDVAAHLQRIFQTEAELLVHDIHPAYMTTRWALEQKKPTLGVQHHHAHLASCLAEHRYDGPAIGLTLDGTGYGTDGTVWGGEVLIGDAAGATRFASLEPMPLPGGDAVTRQVWRTALGWLHRSGVSPEGLQCLRQPQSAQVLELLEKGVGTAESSSCGRLFDAVASICGLRHEACYEGQAAIELMQSARGQLADTGYSFGIERRDSRWQMLVSPLIRDIAEAVRVRAGAGEVAQRFHRTLVTMLSEITRKAYLETGLKTVALSGGVFQNVLLVEALAQELEAAGFTVLIHEQVPANDGGISLGQAAIGRAYLKGEYRGITS</sequence>
<dbReference type="Pfam" id="PF07503">
    <property type="entry name" value="zf-HYPF"/>
    <property type="match status" value="2"/>
</dbReference>
<dbReference type="GO" id="GO:0003725">
    <property type="term" value="F:double-stranded RNA binding"/>
    <property type="evidence" value="ECO:0007669"/>
    <property type="project" value="InterPro"/>
</dbReference>
<dbReference type="GO" id="GO:0051604">
    <property type="term" value="P:protein maturation"/>
    <property type="evidence" value="ECO:0007669"/>
    <property type="project" value="TreeGrafter"/>
</dbReference>
<feature type="domain" description="Acylphosphatase-like" evidence="10">
    <location>
        <begin position="48"/>
        <end position="134"/>
    </location>
</feature>
<dbReference type="SUPFAM" id="SSF55821">
    <property type="entry name" value="YrdC/RibB"/>
    <property type="match status" value="1"/>
</dbReference>
<evidence type="ECO:0000259" key="11">
    <source>
        <dbReference type="PROSITE" id="PS51163"/>
    </source>
</evidence>
<evidence type="ECO:0000256" key="7">
    <source>
        <dbReference type="ARBA" id="ARBA00048220"/>
    </source>
</evidence>
<name>A0A7C5HB15_9CHLB</name>
<dbReference type="SUPFAM" id="SSF53067">
    <property type="entry name" value="Actin-like ATPase domain"/>
    <property type="match status" value="1"/>
</dbReference>
<dbReference type="PROSITE" id="PS00150">
    <property type="entry name" value="ACYLPHOSPHATASE_1"/>
    <property type="match status" value="1"/>
</dbReference>
<dbReference type="InterPro" id="IPR041440">
    <property type="entry name" value="HypF_C"/>
</dbReference>
<evidence type="ECO:0000256" key="2">
    <source>
        <dbReference type="ARBA" id="ARBA00008097"/>
    </source>
</evidence>
<dbReference type="Gene3D" id="3.30.110.120">
    <property type="match status" value="1"/>
</dbReference>
<dbReference type="Pfam" id="PF01300">
    <property type="entry name" value="Sua5_yciO_yrdC"/>
    <property type="match status" value="1"/>
</dbReference>
<dbReference type="Gene3D" id="3.30.420.360">
    <property type="match status" value="1"/>
</dbReference>
<keyword evidence="5" id="KW-0863">Zinc-finger</keyword>
<dbReference type="InterPro" id="IPR004421">
    <property type="entry name" value="Carbamoyltransferase_HypF"/>
</dbReference>
<dbReference type="InterPro" id="IPR001792">
    <property type="entry name" value="Acylphosphatase-like_dom"/>
</dbReference>
<evidence type="ECO:0000256" key="1">
    <source>
        <dbReference type="ARBA" id="ARBA00004711"/>
    </source>
</evidence>